<name>A0A8H2ZGM0_9SACH</name>
<dbReference type="GO" id="GO:0006388">
    <property type="term" value="P:tRNA splicing, via endonucleolytic cleavage and ligation"/>
    <property type="evidence" value="ECO:0007669"/>
    <property type="project" value="TreeGrafter"/>
</dbReference>
<dbReference type="Proteomes" id="UP000644660">
    <property type="component" value="Unassembled WGS sequence"/>
</dbReference>
<dbReference type="GO" id="GO:0005524">
    <property type="term" value="F:ATP binding"/>
    <property type="evidence" value="ECO:0007669"/>
    <property type="project" value="UniProtKB-KW"/>
</dbReference>
<dbReference type="EMBL" id="CAEFZW010000002">
    <property type="protein sequence ID" value="CAB4252890.1"/>
    <property type="molecule type" value="Genomic_DNA"/>
</dbReference>
<gene>
    <name evidence="8" type="ORF">KABA2_02S06820</name>
</gene>
<organism evidence="8 9">
    <name type="scientific">Maudiozyma barnettii</name>
    <dbReference type="NCBI Taxonomy" id="61262"/>
    <lineage>
        <taxon>Eukaryota</taxon>
        <taxon>Fungi</taxon>
        <taxon>Dikarya</taxon>
        <taxon>Ascomycota</taxon>
        <taxon>Saccharomycotina</taxon>
        <taxon>Saccharomycetes</taxon>
        <taxon>Saccharomycetales</taxon>
        <taxon>Saccharomycetaceae</taxon>
        <taxon>Maudiozyma</taxon>
    </lineage>
</organism>
<dbReference type="Gene3D" id="2.60.120.1030">
    <property type="entry name" value="Clp1, DNA binding domain"/>
    <property type="match status" value="1"/>
</dbReference>
<dbReference type="GO" id="GO:0005634">
    <property type="term" value="C:nucleus"/>
    <property type="evidence" value="ECO:0007669"/>
    <property type="project" value="TreeGrafter"/>
</dbReference>
<dbReference type="Gene3D" id="3.40.50.300">
    <property type="entry name" value="P-loop containing nucleotide triphosphate hydrolases"/>
    <property type="match status" value="1"/>
</dbReference>
<evidence type="ECO:0000256" key="3">
    <source>
        <dbReference type="ARBA" id="ARBA00022741"/>
    </source>
</evidence>
<dbReference type="PANTHER" id="PTHR12755">
    <property type="entry name" value="CLEAVAGE/POLYADENYLATION FACTOR IA SUBUNIT CLP1P"/>
    <property type="match status" value="1"/>
</dbReference>
<dbReference type="SUPFAM" id="SSF52540">
    <property type="entry name" value="P-loop containing nucleoside triphosphate hydrolases"/>
    <property type="match status" value="1"/>
</dbReference>
<dbReference type="Gene3D" id="2.40.30.330">
    <property type="entry name" value="Pre-mRNA cleavage complex subunit Clp1, C-terminal domain"/>
    <property type="match status" value="1"/>
</dbReference>
<keyword evidence="3" id="KW-0547">Nucleotide-binding</keyword>
<proteinExistence type="predicted"/>
<keyword evidence="4" id="KW-0067">ATP-binding</keyword>
<protein>
    <recommendedName>
        <fullName evidence="2">Polynucleotide 5'-hydroxyl-kinase GRC3</fullName>
    </recommendedName>
    <alternativeName>
        <fullName evidence="1">Polynucleotide 5'-hydroxyl-kinase grc3</fullName>
    </alternativeName>
</protein>
<dbReference type="InterPro" id="IPR027417">
    <property type="entry name" value="P-loop_NTPase"/>
</dbReference>
<dbReference type="Pfam" id="PF16573">
    <property type="entry name" value="CLP1_N"/>
    <property type="match status" value="1"/>
</dbReference>
<evidence type="ECO:0000256" key="2">
    <source>
        <dbReference type="ARBA" id="ARBA00019824"/>
    </source>
</evidence>
<reference evidence="8 9" key="1">
    <citation type="submission" date="2020-05" db="EMBL/GenBank/DDBJ databases">
        <authorList>
            <person name="Casaregola S."/>
            <person name="Devillers H."/>
            <person name="Grondin C."/>
        </authorList>
    </citation>
    <scope>NUCLEOTIDE SEQUENCE [LARGE SCALE GENOMIC DNA]</scope>
    <source>
        <strain evidence="8 9">CLIB 1767</strain>
    </source>
</reference>
<evidence type="ECO:0000313" key="8">
    <source>
        <dbReference type="EMBL" id="CAB4252890.1"/>
    </source>
</evidence>
<feature type="domain" description="Clp1 N-terminal" evidence="6">
    <location>
        <begin position="28"/>
        <end position="121"/>
    </location>
</feature>
<dbReference type="Pfam" id="PF16575">
    <property type="entry name" value="CLP1_P"/>
    <property type="match status" value="1"/>
</dbReference>
<dbReference type="Pfam" id="PF06807">
    <property type="entry name" value="Clp1"/>
    <property type="match status" value="1"/>
</dbReference>
<evidence type="ECO:0000259" key="5">
    <source>
        <dbReference type="Pfam" id="PF06807"/>
    </source>
</evidence>
<feature type="domain" description="Clp1 P-loop" evidence="7">
    <location>
        <begin position="132"/>
        <end position="340"/>
    </location>
</feature>
<evidence type="ECO:0000256" key="1">
    <source>
        <dbReference type="ARBA" id="ARBA00018706"/>
    </source>
</evidence>
<evidence type="ECO:0000259" key="7">
    <source>
        <dbReference type="Pfam" id="PF16575"/>
    </source>
</evidence>
<dbReference type="InterPro" id="IPR010655">
    <property type="entry name" value="Clp1_C"/>
</dbReference>
<dbReference type="PANTHER" id="PTHR12755:SF6">
    <property type="entry name" value="POLYRIBONUCLEOTIDE 5'-HYDROXYL-KINASE CLP1"/>
    <property type="match status" value="1"/>
</dbReference>
<evidence type="ECO:0000313" key="9">
    <source>
        <dbReference type="Proteomes" id="UP000644660"/>
    </source>
</evidence>
<evidence type="ECO:0000256" key="4">
    <source>
        <dbReference type="ARBA" id="ARBA00022840"/>
    </source>
</evidence>
<dbReference type="GO" id="GO:0051731">
    <property type="term" value="F:polynucleotide 5'-hydroxyl-kinase activity"/>
    <property type="evidence" value="ECO:0007669"/>
    <property type="project" value="InterPro"/>
</dbReference>
<dbReference type="InterPro" id="IPR032319">
    <property type="entry name" value="CLP1_P"/>
</dbReference>
<feature type="domain" description="Clp1 C-terminal" evidence="5">
    <location>
        <begin position="346"/>
        <end position="458"/>
    </location>
</feature>
<dbReference type="InterPro" id="IPR045116">
    <property type="entry name" value="Clp1/Grc3"/>
</dbReference>
<dbReference type="InterPro" id="IPR032324">
    <property type="entry name" value="Clp1_N"/>
</dbReference>
<keyword evidence="9" id="KW-1185">Reference proteome</keyword>
<comment type="caution">
    <text evidence="8">The sequence shown here is derived from an EMBL/GenBank/DDBJ whole genome shotgun (WGS) entry which is preliminary data.</text>
</comment>
<accession>A0A8H2ZGM0</accession>
<dbReference type="AlphaFoldDB" id="A0A8H2ZGM0"/>
<dbReference type="RefSeq" id="XP_041404928.1">
    <property type="nucleotide sequence ID" value="XM_041548994.1"/>
</dbReference>
<dbReference type="GeneID" id="64856031"/>
<sequence>MSFLPGLTEAAQVPDIYIDVNEAHTQVLPIGTLWKIRVPSEAKMSIKVLTGIAEIFGTELANNIEYNFQNWNFTVHAVEEVCLEWKGTDSHPAIEGEDLIPNESAQNIYNLHFSLEKMRNSTFDGPKVMIIGNKRVGKTALCRTLCSYTIKFKSYQPMFINLNPQESIFSPPGCLSATPISDILDVQLPIWGESMTSGATSLHSKQPLLKLFGLEIIAENRDLYMSTVEALSEDVSERLHKDALIQRSGCIINTPPLSQLDDDLKDLVNIIEKFKVNLIIMVGDENNDEDMAQFEKVSQTIKPFVGDFLLRLPRLTGVIESDDTYERSLQRNAIREYFYGNQNTALSPFSVSIDYEDLIIWEPINLLDPSSAGADNNSIDKLELKQVTITPSSIQHALICLTYSDKHAKPNDVRRSSILGFALVTEVNEKRKKVRILIPVPGNFPNCSTLLTSYRYLE</sequence>
<dbReference type="GO" id="GO:0031124">
    <property type="term" value="P:mRNA 3'-end processing"/>
    <property type="evidence" value="ECO:0007669"/>
    <property type="project" value="InterPro"/>
</dbReference>
<evidence type="ECO:0000259" key="6">
    <source>
        <dbReference type="Pfam" id="PF16573"/>
    </source>
</evidence>
<dbReference type="InterPro" id="IPR038238">
    <property type="entry name" value="Clp1_C_sf"/>
</dbReference>
<dbReference type="InterPro" id="IPR038239">
    <property type="entry name" value="Clp1_N_sf"/>
</dbReference>